<reference evidence="1" key="1">
    <citation type="journal article" date="2021" name="New Phytol.">
        <title>Evolutionary innovations through gain and loss of genes in the ectomycorrhizal Boletales.</title>
        <authorList>
            <person name="Wu G."/>
            <person name="Miyauchi S."/>
            <person name="Morin E."/>
            <person name="Kuo A."/>
            <person name="Drula E."/>
            <person name="Varga T."/>
            <person name="Kohler A."/>
            <person name="Feng B."/>
            <person name="Cao Y."/>
            <person name="Lipzen A."/>
            <person name="Daum C."/>
            <person name="Hundley H."/>
            <person name="Pangilinan J."/>
            <person name="Johnson J."/>
            <person name="Barry K."/>
            <person name="LaButti K."/>
            <person name="Ng V."/>
            <person name="Ahrendt S."/>
            <person name="Min B."/>
            <person name="Choi I.G."/>
            <person name="Park H."/>
            <person name="Plett J.M."/>
            <person name="Magnuson J."/>
            <person name="Spatafora J.W."/>
            <person name="Nagy L.G."/>
            <person name="Henrissat B."/>
            <person name="Grigoriev I.V."/>
            <person name="Yang Z.L."/>
            <person name="Xu J."/>
            <person name="Martin F.M."/>
        </authorList>
    </citation>
    <scope>NUCLEOTIDE SEQUENCE</scope>
    <source>
        <strain evidence="1">ATCC 28755</strain>
    </source>
</reference>
<organism evidence="1 2">
    <name type="scientific">Hygrophoropsis aurantiaca</name>
    <dbReference type="NCBI Taxonomy" id="72124"/>
    <lineage>
        <taxon>Eukaryota</taxon>
        <taxon>Fungi</taxon>
        <taxon>Dikarya</taxon>
        <taxon>Basidiomycota</taxon>
        <taxon>Agaricomycotina</taxon>
        <taxon>Agaricomycetes</taxon>
        <taxon>Agaricomycetidae</taxon>
        <taxon>Boletales</taxon>
        <taxon>Coniophorineae</taxon>
        <taxon>Hygrophoropsidaceae</taxon>
        <taxon>Hygrophoropsis</taxon>
    </lineage>
</organism>
<protein>
    <submittedName>
        <fullName evidence="1">Uncharacterized protein</fullName>
    </submittedName>
</protein>
<dbReference type="Proteomes" id="UP000790377">
    <property type="component" value="Unassembled WGS sequence"/>
</dbReference>
<sequence>MYIAETYLIIGKRAWLRDQVMWDCRDLKIQFMITANTLGFLESGEKYLVGDGVGTLSLRTSEKETLDPMCAKPTIECYVIRRPKDAKLQLDPSFKTRQMDERPGLMLTAMSTTLKSGVFLGQNVTMPDTGYIPLPQAEQLITYRCIVGCLVWLIGRRRHTRRFTWHADVETDFVKLYSDDAAATDSFDVDDDVEQKNNSVRDGGEGKALVLAYEN</sequence>
<accession>A0ACB8A2G7</accession>
<evidence type="ECO:0000313" key="2">
    <source>
        <dbReference type="Proteomes" id="UP000790377"/>
    </source>
</evidence>
<name>A0ACB8A2G7_9AGAM</name>
<comment type="caution">
    <text evidence="1">The sequence shown here is derived from an EMBL/GenBank/DDBJ whole genome shotgun (WGS) entry which is preliminary data.</text>
</comment>
<evidence type="ECO:0000313" key="1">
    <source>
        <dbReference type="EMBL" id="KAH7907629.1"/>
    </source>
</evidence>
<keyword evidence="2" id="KW-1185">Reference proteome</keyword>
<dbReference type="EMBL" id="MU267887">
    <property type="protein sequence ID" value="KAH7907629.1"/>
    <property type="molecule type" value="Genomic_DNA"/>
</dbReference>
<proteinExistence type="predicted"/>
<gene>
    <name evidence="1" type="ORF">BJ138DRAFT_1104186</name>
</gene>